<keyword evidence="9" id="KW-1185">Reference proteome</keyword>
<dbReference type="Gene3D" id="3.40.50.960">
    <property type="entry name" value="Lumazine/riboflavin synthase"/>
    <property type="match status" value="1"/>
</dbReference>
<dbReference type="GO" id="GO:0009231">
    <property type="term" value="P:riboflavin biosynthetic process"/>
    <property type="evidence" value="ECO:0007669"/>
    <property type="project" value="UniProtKB-UniPathway"/>
</dbReference>
<dbReference type="GO" id="GO:0000906">
    <property type="term" value="F:6,7-dimethyl-8-ribityllumazine synthase activity"/>
    <property type="evidence" value="ECO:0007669"/>
    <property type="project" value="UniProtKB-EC"/>
</dbReference>
<comment type="caution">
    <text evidence="8">The sequence shown here is derived from an EMBL/GenBank/DDBJ whole genome shotgun (WGS) entry which is preliminary data.</text>
</comment>
<dbReference type="SUPFAM" id="SSF52121">
    <property type="entry name" value="Lumazine synthase"/>
    <property type="match status" value="1"/>
</dbReference>
<evidence type="ECO:0000256" key="6">
    <source>
        <dbReference type="ARBA" id="ARBA00048785"/>
    </source>
</evidence>
<dbReference type="PANTHER" id="PTHR21058">
    <property type="entry name" value="6,7-DIMETHYL-8-RIBITYLLUMAZINE SYNTHASE DMRL SYNTHASE LUMAZINE SYNTHASE"/>
    <property type="match status" value="1"/>
</dbReference>
<comment type="catalytic activity">
    <reaction evidence="6 7">
        <text>(2S)-2-hydroxy-3-oxobutyl phosphate + 5-amino-6-(D-ribitylamino)uracil = 6,7-dimethyl-8-(1-D-ribityl)lumazine + phosphate + 2 H2O + H(+)</text>
        <dbReference type="Rhea" id="RHEA:26152"/>
        <dbReference type="ChEBI" id="CHEBI:15377"/>
        <dbReference type="ChEBI" id="CHEBI:15378"/>
        <dbReference type="ChEBI" id="CHEBI:15934"/>
        <dbReference type="ChEBI" id="CHEBI:43474"/>
        <dbReference type="ChEBI" id="CHEBI:58201"/>
        <dbReference type="ChEBI" id="CHEBI:58830"/>
        <dbReference type="EC" id="2.5.1.78"/>
    </reaction>
</comment>
<accession>A0A1Y2EL37</accession>
<dbReference type="InterPro" id="IPR036467">
    <property type="entry name" value="LS/RS_sf"/>
</dbReference>
<organism evidence="8 9">
    <name type="scientific">Neocallimastix californiae</name>
    <dbReference type="NCBI Taxonomy" id="1754190"/>
    <lineage>
        <taxon>Eukaryota</taxon>
        <taxon>Fungi</taxon>
        <taxon>Fungi incertae sedis</taxon>
        <taxon>Chytridiomycota</taxon>
        <taxon>Chytridiomycota incertae sedis</taxon>
        <taxon>Neocallimastigomycetes</taxon>
        <taxon>Neocallimastigales</taxon>
        <taxon>Neocallimastigaceae</taxon>
        <taxon>Neocallimastix</taxon>
    </lineage>
</organism>
<protein>
    <recommendedName>
        <fullName evidence="3 7">6,7-dimethyl-8-ribityllumazine synthase</fullName>
        <shortName evidence="7">DMRL synthase</shortName>
        <ecNumber evidence="3 7">2.5.1.78</ecNumber>
    </recommendedName>
</protein>
<dbReference type="OrthoDB" id="2965at2759"/>
<dbReference type="InterPro" id="IPR034964">
    <property type="entry name" value="LS"/>
</dbReference>
<dbReference type="UniPathway" id="UPA00275">
    <property type="reaction ID" value="UER00404"/>
</dbReference>
<gene>
    <name evidence="8" type="ORF">LY90DRAFT_198981</name>
</gene>
<evidence type="ECO:0000256" key="3">
    <source>
        <dbReference type="ARBA" id="ARBA00012664"/>
    </source>
</evidence>
<dbReference type="Proteomes" id="UP000193920">
    <property type="component" value="Unassembled WGS sequence"/>
</dbReference>
<dbReference type="PANTHER" id="PTHR21058:SF0">
    <property type="entry name" value="6,7-DIMETHYL-8-RIBITYLLUMAZINE SYNTHASE"/>
    <property type="match status" value="1"/>
</dbReference>
<evidence type="ECO:0000256" key="5">
    <source>
        <dbReference type="ARBA" id="ARBA00022679"/>
    </source>
</evidence>
<name>A0A1Y2EL37_9FUNG</name>
<reference evidence="8 9" key="1">
    <citation type="submission" date="2016-08" db="EMBL/GenBank/DDBJ databases">
        <title>A Parts List for Fungal Cellulosomes Revealed by Comparative Genomics.</title>
        <authorList>
            <consortium name="DOE Joint Genome Institute"/>
            <person name="Haitjema C.H."/>
            <person name="Gilmore S.P."/>
            <person name="Henske J.K."/>
            <person name="Solomon K.V."/>
            <person name="De Groot R."/>
            <person name="Kuo A."/>
            <person name="Mondo S.J."/>
            <person name="Salamov A.A."/>
            <person name="Labutti K."/>
            <person name="Zhao Z."/>
            <person name="Chiniquy J."/>
            <person name="Barry K."/>
            <person name="Brewer H.M."/>
            <person name="Purvine S.O."/>
            <person name="Wright A.T."/>
            <person name="Boxma B."/>
            <person name="Van Alen T."/>
            <person name="Hackstein J.H."/>
            <person name="Baker S.E."/>
            <person name="Grigoriev I.V."/>
            <person name="O'Malley M.A."/>
        </authorList>
    </citation>
    <scope>NUCLEOTIDE SEQUENCE [LARGE SCALE GENOMIC DNA]</scope>
    <source>
        <strain evidence="8 9">G1</strain>
    </source>
</reference>
<keyword evidence="5 7" id="KW-0808">Transferase</keyword>
<dbReference type="EC" id="2.5.1.78" evidence="3 7"/>
<dbReference type="InterPro" id="IPR002180">
    <property type="entry name" value="LS/RS"/>
</dbReference>
<sequence length="187" mass="21420">MNGYDNCKGLTSLKSEIDGSNYRILIINSRYNYEYVKILTDTVYKTLNEKYNVKPKNILQYIVPGVYELPFTAQHLINIAKYQNIPFNAIVCIGVLKLNNYENVQNNKTTNNNISDSVAHGIMKISIKTNTPIVYGVISDCKEIIEKNCGISKIYRNSYNQGFNWAETAIEMAKIHSIKSTYTYIYV</sequence>
<evidence type="ECO:0000256" key="7">
    <source>
        <dbReference type="RuleBase" id="RU003795"/>
    </source>
</evidence>
<evidence type="ECO:0000256" key="4">
    <source>
        <dbReference type="ARBA" id="ARBA00022619"/>
    </source>
</evidence>
<dbReference type="GO" id="GO:0009349">
    <property type="term" value="C:riboflavin synthase complex"/>
    <property type="evidence" value="ECO:0007669"/>
    <property type="project" value="UniProtKB-UniRule"/>
</dbReference>
<evidence type="ECO:0000256" key="2">
    <source>
        <dbReference type="ARBA" id="ARBA00007424"/>
    </source>
</evidence>
<dbReference type="Pfam" id="PF00885">
    <property type="entry name" value="DMRL_synthase"/>
    <property type="match status" value="1"/>
</dbReference>
<comment type="similarity">
    <text evidence="2 7">Belongs to the DMRL synthase family.</text>
</comment>
<comment type="pathway">
    <text evidence="1 7">Cofactor biosynthesis; riboflavin biosynthesis; riboflavin from 2-hydroxy-3-oxobutyl phosphate and 5-amino-6-(D-ribitylamino)uracil: step 1/2.</text>
</comment>
<keyword evidence="4 7" id="KW-0686">Riboflavin biosynthesis</keyword>
<evidence type="ECO:0000256" key="1">
    <source>
        <dbReference type="ARBA" id="ARBA00004917"/>
    </source>
</evidence>
<comment type="function">
    <text evidence="7">Catalyzes the formation of 6,7-dimethyl-8-ribityllumazine by condensation of 5-amino-6-(D-ribitylamino)uracil with 3,4-dihydroxy-2-butanone 4-phosphate. This is the penultimate step in the biosynthesis of riboflavin.</text>
</comment>
<proteinExistence type="inferred from homology"/>
<evidence type="ECO:0000313" key="8">
    <source>
        <dbReference type="EMBL" id="ORY72280.1"/>
    </source>
</evidence>
<dbReference type="EMBL" id="MCOG01000040">
    <property type="protein sequence ID" value="ORY72280.1"/>
    <property type="molecule type" value="Genomic_DNA"/>
</dbReference>
<dbReference type="AlphaFoldDB" id="A0A1Y2EL37"/>
<dbReference type="STRING" id="1754190.A0A1Y2EL37"/>
<evidence type="ECO:0000313" key="9">
    <source>
        <dbReference type="Proteomes" id="UP000193920"/>
    </source>
</evidence>